<dbReference type="EMBL" id="JAACFV010000020">
    <property type="protein sequence ID" value="KAF7511437.1"/>
    <property type="molecule type" value="Genomic_DNA"/>
</dbReference>
<dbReference type="AlphaFoldDB" id="A0A8H7E6T5"/>
<organism evidence="3 4">
    <name type="scientific">Endocarpon pusillum</name>
    <dbReference type="NCBI Taxonomy" id="364733"/>
    <lineage>
        <taxon>Eukaryota</taxon>
        <taxon>Fungi</taxon>
        <taxon>Dikarya</taxon>
        <taxon>Ascomycota</taxon>
        <taxon>Pezizomycotina</taxon>
        <taxon>Eurotiomycetes</taxon>
        <taxon>Chaetothyriomycetidae</taxon>
        <taxon>Verrucariales</taxon>
        <taxon>Verrucariaceae</taxon>
        <taxon>Endocarpon</taxon>
    </lineage>
</organism>
<evidence type="ECO:0000256" key="1">
    <source>
        <dbReference type="SAM" id="MobiDB-lite"/>
    </source>
</evidence>
<feature type="region of interest" description="Disordered" evidence="1">
    <location>
        <begin position="171"/>
        <end position="190"/>
    </location>
</feature>
<protein>
    <recommendedName>
        <fullName evidence="2">DUF6604 domain-containing protein</fullName>
    </recommendedName>
</protein>
<feature type="compositionally biased region" description="Basic and acidic residues" evidence="1">
    <location>
        <begin position="871"/>
        <end position="882"/>
    </location>
</feature>
<name>A0A8H7E6T5_9EURO</name>
<feature type="region of interest" description="Disordered" evidence="1">
    <location>
        <begin position="210"/>
        <end position="233"/>
    </location>
</feature>
<dbReference type="PANTHER" id="PTHR38795">
    <property type="entry name" value="DUF6604 DOMAIN-CONTAINING PROTEIN"/>
    <property type="match status" value="1"/>
</dbReference>
<dbReference type="OrthoDB" id="5238236at2759"/>
<evidence type="ECO:0000313" key="4">
    <source>
        <dbReference type="Proteomes" id="UP000606974"/>
    </source>
</evidence>
<reference evidence="3" key="1">
    <citation type="submission" date="2020-02" db="EMBL/GenBank/DDBJ databases">
        <authorList>
            <person name="Palmer J.M."/>
        </authorList>
    </citation>
    <scope>NUCLEOTIDE SEQUENCE</scope>
    <source>
        <strain evidence="3">EPUS1.4</strain>
        <tissue evidence="3">Thallus</tissue>
    </source>
</reference>
<keyword evidence="4" id="KW-1185">Reference proteome</keyword>
<feature type="compositionally biased region" description="Polar residues" evidence="1">
    <location>
        <begin position="180"/>
        <end position="190"/>
    </location>
</feature>
<feature type="region of interest" description="Disordered" evidence="1">
    <location>
        <begin position="863"/>
        <end position="905"/>
    </location>
</feature>
<gene>
    <name evidence="3" type="ORF">GJ744_004626</name>
</gene>
<evidence type="ECO:0000259" key="2">
    <source>
        <dbReference type="Pfam" id="PF20253"/>
    </source>
</evidence>
<dbReference type="Proteomes" id="UP000606974">
    <property type="component" value="Unassembled WGS sequence"/>
</dbReference>
<comment type="caution">
    <text evidence="3">The sequence shown here is derived from an EMBL/GenBank/DDBJ whole genome shotgun (WGS) entry which is preliminary data.</text>
</comment>
<accession>A0A8H7E6T5</accession>
<dbReference type="Pfam" id="PF20253">
    <property type="entry name" value="DUF6604"/>
    <property type="match status" value="1"/>
</dbReference>
<dbReference type="InterPro" id="IPR046539">
    <property type="entry name" value="DUF6604"/>
</dbReference>
<proteinExistence type="predicted"/>
<feature type="domain" description="DUF6604" evidence="2">
    <location>
        <begin position="12"/>
        <end position="308"/>
    </location>
</feature>
<dbReference type="PANTHER" id="PTHR38795:SF1">
    <property type="entry name" value="DUF6604 DOMAIN-CONTAINING PROTEIN"/>
    <property type="match status" value="1"/>
</dbReference>
<feature type="region of interest" description="Disordered" evidence="1">
    <location>
        <begin position="34"/>
        <end position="80"/>
    </location>
</feature>
<sequence>MLPEFLFSRYSAYKADTSKIASWLAENAAKCGWTAPNNNAPAGDTSQDDKAPRLKGRARKLARDAAAAEKKGPASTKKTDEELPKHVIRIKDFVPMAACIAKHGSPIRISSAFLNLIKRCIMARSSTTDWYAVNANPDDLDSKESLDKHSHFTSILEKVFRTLMARLATDPANEKGSHVSKPQSTSLQTANDAKITPLANLFELLPVEDADENTEKADTSTVDVPETKGSEPWLERPKAKYEIEHDDADVEEEWFFALQLFFHDLQDLKDVLFELWERYRDGKIDLSVAAVANNTAIDLVRRAESDFLREMPVPKMYADWSNGADLCYLNYIDISIKKGFGPEDTEGPETVFDFRRWEDVEHCLLVPYLCLKQFNREVKERNGRIPMMSVEEERRLVTGPRSELTPQERRDEDTTILMSSVSVIASFVSVSNAPSEDEFCAGLRELVKKQKFPLWLVFAAQSYLDVHHILRTDVGRGLRDLQVAGNAAKATLEEHFRFMKTNKCELRDRKDESECRQMMHSIEEWGCNTQESKDLNKYSTRKSGIRWDENCVVKKHPLLAGLLKFSIHLMMQSEGILLVNSVTTVLSTAHLYNAVREEGYLPRDKNWEDLDFILNIHSSQDIFIGNRPTNPEEYAKRMSLAQGISPETFAKNRRSMGPKYSKKGYRELNTTCPVASAFRNRYCSQGSVDLSIQIVEDLIHQLAFKEQKFKTGINKRFLKHWKSCGLRLRLEDFVEYLAEALQLEATQYQFDYFGLYRRVWALLKSIKEKIRPIVVKTFNEMIMKKYDSDSGVVMLPSIVTVMACDITKSPNLLHVKRSVSVDVEPLKITGSEMERFIEEGEGDAEMRRLRQVCPGFAEMEWMDEEDQPDASDGKDIMEHSQVSEDFGQNLDKNNALPDVNDISAT</sequence>
<evidence type="ECO:0000313" key="3">
    <source>
        <dbReference type="EMBL" id="KAF7511437.1"/>
    </source>
</evidence>
<feature type="compositionally biased region" description="Basic and acidic residues" evidence="1">
    <location>
        <begin position="61"/>
        <end position="80"/>
    </location>
</feature>